<proteinExistence type="predicted"/>
<reference evidence="3 4" key="1">
    <citation type="submission" date="2019-07" db="EMBL/GenBank/DDBJ databases">
        <title>Annotation for the trematode Paragonimus westermani.</title>
        <authorList>
            <person name="Choi Y.-J."/>
        </authorList>
    </citation>
    <scope>NUCLEOTIDE SEQUENCE [LARGE SCALE GENOMIC DNA]</scope>
    <source>
        <strain evidence="3">180907_Pwestermani</strain>
    </source>
</reference>
<dbReference type="PANTHER" id="PTHR44791">
    <property type="entry name" value="TELOMERASE PROTEIN COMPONENT 1 TEP1"/>
    <property type="match status" value="1"/>
</dbReference>
<organism evidence="3 4">
    <name type="scientific">Paragonimus westermani</name>
    <dbReference type="NCBI Taxonomy" id="34504"/>
    <lineage>
        <taxon>Eukaryota</taxon>
        <taxon>Metazoa</taxon>
        <taxon>Spiralia</taxon>
        <taxon>Lophotrochozoa</taxon>
        <taxon>Platyhelminthes</taxon>
        <taxon>Trematoda</taxon>
        <taxon>Digenea</taxon>
        <taxon>Plagiorchiida</taxon>
        <taxon>Troglotremata</taxon>
        <taxon>Troglotrematidae</taxon>
        <taxon>Paragonimus</taxon>
    </lineage>
</organism>
<protein>
    <recommendedName>
        <fullName evidence="2">DUF4062 domain-containing protein</fullName>
    </recommendedName>
</protein>
<dbReference type="GO" id="GO:0000722">
    <property type="term" value="P:telomere maintenance via recombination"/>
    <property type="evidence" value="ECO:0007669"/>
    <property type="project" value="TreeGrafter"/>
</dbReference>
<feature type="region of interest" description="Disordered" evidence="1">
    <location>
        <begin position="570"/>
        <end position="591"/>
    </location>
</feature>
<dbReference type="AlphaFoldDB" id="A0A8T0CZI4"/>
<feature type="non-terminal residue" evidence="3">
    <location>
        <position position="591"/>
    </location>
</feature>
<keyword evidence="4" id="KW-1185">Reference proteome</keyword>
<feature type="domain" description="DUF4062" evidence="2">
    <location>
        <begin position="266"/>
        <end position="351"/>
    </location>
</feature>
<dbReference type="GO" id="GO:0005697">
    <property type="term" value="C:telomerase holoenzyme complex"/>
    <property type="evidence" value="ECO:0007669"/>
    <property type="project" value="TreeGrafter"/>
</dbReference>
<dbReference type="InterPro" id="IPR025139">
    <property type="entry name" value="DUF4062"/>
</dbReference>
<dbReference type="EMBL" id="JTDF01022022">
    <property type="protein sequence ID" value="KAF8561060.1"/>
    <property type="molecule type" value="Genomic_DNA"/>
</dbReference>
<evidence type="ECO:0000256" key="1">
    <source>
        <dbReference type="SAM" id="MobiDB-lite"/>
    </source>
</evidence>
<gene>
    <name evidence="3" type="ORF">P879_10343</name>
</gene>
<dbReference type="InterPro" id="IPR052652">
    <property type="entry name" value="Telomerase_Complex_Comp"/>
</dbReference>
<evidence type="ECO:0000259" key="2">
    <source>
        <dbReference type="Pfam" id="PF13271"/>
    </source>
</evidence>
<name>A0A8T0CZI4_9TREM</name>
<sequence>RPCKYTPSTLDSYRKALETAIEISIRNNLPPIRGRTLIICSVPMANVRHTKPVRFGDDLRVISVLLGLMCARVCEAKTVYLAGGSSNHLIPLESFLSNRDAGTSKPSENLLESVHRINYSHRPSVEEGLPVQQVVQNFYAIRQQFDTVFVAGPMLPEVVNYVSNCCRHWGRVNAVWNDLSGHGTGKLESQSMKDWVIMRGTTDIVLRYLAEASDTGLLERVERIDELYDLDRPVRVQLPTTESQQTEASLGSGSIERPISEWRCCRVFISSTFRDMHAERDLICGTILPSLRAYAARELRVHVNEVDLRWGVPEPVTRSPLALQMCLEQAANTDILVLLVGNRYGWVPKRGQINSLPTPVLNHLNKFYISGMSVTEMEYHTVKQAILRRVPAHLRRSSSREVNEALRQHVFAFIRDPAALREIPETYITDFEEQNEAKRQRLESFKQILKDDGVVVCDNYPAWFNGVIADRPVMANLGKLGHELTDSLHQALNTLFKDSVSSLLEMRIPQLPHRATDYRTFLHTFVEPIACAISPRQLLQVERAILEMDSRGKQCHKIRLLAAQRVIPPSSGTQRAPLSHSLGDNTSEHFF</sequence>
<comment type="caution">
    <text evidence="3">The sequence shown here is derived from an EMBL/GenBank/DDBJ whole genome shotgun (WGS) entry which is preliminary data.</text>
</comment>
<evidence type="ECO:0000313" key="4">
    <source>
        <dbReference type="Proteomes" id="UP000699462"/>
    </source>
</evidence>
<dbReference type="PANTHER" id="PTHR44791:SF1">
    <property type="entry name" value="TELOMERASE PROTEIN COMPONENT 1"/>
    <property type="match status" value="1"/>
</dbReference>
<dbReference type="Pfam" id="PF13271">
    <property type="entry name" value="DUF4062"/>
    <property type="match status" value="1"/>
</dbReference>
<accession>A0A8T0CZI4</accession>
<dbReference type="GO" id="GO:0070034">
    <property type="term" value="F:telomerase RNA binding"/>
    <property type="evidence" value="ECO:0007669"/>
    <property type="project" value="TreeGrafter"/>
</dbReference>
<dbReference type="GO" id="GO:0003720">
    <property type="term" value="F:telomerase activity"/>
    <property type="evidence" value="ECO:0007669"/>
    <property type="project" value="TreeGrafter"/>
</dbReference>
<dbReference type="Proteomes" id="UP000699462">
    <property type="component" value="Unassembled WGS sequence"/>
</dbReference>
<dbReference type="OrthoDB" id="427368at2759"/>
<evidence type="ECO:0000313" key="3">
    <source>
        <dbReference type="EMBL" id="KAF8561060.1"/>
    </source>
</evidence>